<comment type="catalytic activity">
    <reaction evidence="10 11">
        <text>tRNA(Ile) + L-isoleucine + ATP = L-isoleucyl-tRNA(Ile) + AMP + diphosphate</text>
        <dbReference type="Rhea" id="RHEA:11060"/>
        <dbReference type="Rhea" id="RHEA-COMP:9666"/>
        <dbReference type="Rhea" id="RHEA-COMP:9695"/>
        <dbReference type="ChEBI" id="CHEBI:30616"/>
        <dbReference type="ChEBI" id="CHEBI:33019"/>
        <dbReference type="ChEBI" id="CHEBI:58045"/>
        <dbReference type="ChEBI" id="CHEBI:78442"/>
        <dbReference type="ChEBI" id="CHEBI:78528"/>
        <dbReference type="ChEBI" id="CHEBI:456215"/>
        <dbReference type="EC" id="6.1.1.5"/>
    </reaction>
</comment>
<evidence type="ECO:0000256" key="8">
    <source>
        <dbReference type="ARBA" id="ARBA00023146"/>
    </source>
</evidence>
<evidence type="ECO:0000256" key="3">
    <source>
        <dbReference type="ARBA" id="ARBA00022598"/>
    </source>
</evidence>
<dbReference type="CDD" id="cd07960">
    <property type="entry name" value="Anticodon_Ia_Ile_BEm"/>
    <property type="match status" value="1"/>
</dbReference>
<evidence type="ECO:0000256" key="1">
    <source>
        <dbReference type="ARBA" id="ARBA00006887"/>
    </source>
</evidence>
<comment type="similarity">
    <text evidence="1 11">Belongs to the class-I aminoacyl-tRNA synthetase family. IleS type 1 subfamily.</text>
</comment>
<dbReference type="InterPro" id="IPR002301">
    <property type="entry name" value="Ile-tRNA-ligase"/>
</dbReference>
<protein>
    <recommendedName>
        <fullName evidence="11">Isoleucine--tRNA ligase</fullName>
        <ecNumber evidence="11">6.1.1.5</ecNumber>
    </recommendedName>
    <alternativeName>
        <fullName evidence="11">Isoleucyl-tRNA synthetase</fullName>
        <shortName evidence="11">IleRS</shortName>
    </alternativeName>
</protein>
<evidence type="ECO:0000256" key="9">
    <source>
        <dbReference type="ARBA" id="ARBA00025217"/>
    </source>
</evidence>
<evidence type="ECO:0000256" key="11">
    <source>
        <dbReference type="HAMAP-Rule" id="MF_02002"/>
    </source>
</evidence>
<feature type="binding site" evidence="11">
    <location>
        <position position="903"/>
    </location>
    <ligand>
        <name>Zn(2+)</name>
        <dbReference type="ChEBI" id="CHEBI:29105"/>
    </ligand>
</feature>
<organism evidence="14 15">
    <name type="scientific">Campylobacter magnus</name>
    <dbReference type="NCBI Taxonomy" id="3026462"/>
    <lineage>
        <taxon>Bacteria</taxon>
        <taxon>Pseudomonadati</taxon>
        <taxon>Campylobacterota</taxon>
        <taxon>Epsilonproteobacteria</taxon>
        <taxon>Campylobacterales</taxon>
        <taxon>Campylobacteraceae</taxon>
        <taxon>Campylobacter</taxon>
    </lineage>
</organism>
<dbReference type="InterPro" id="IPR014729">
    <property type="entry name" value="Rossmann-like_a/b/a_fold"/>
</dbReference>
<feature type="binding site" evidence="11">
    <location>
        <position position="613"/>
    </location>
    <ligand>
        <name>ATP</name>
        <dbReference type="ChEBI" id="CHEBI:30616"/>
    </ligand>
</feature>
<gene>
    <name evidence="11 14" type="primary">ileS</name>
    <name evidence="14" type="ORF">Q2362_01510</name>
</gene>
<dbReference type="InterPro" id="IPR023585">
    <property type="entry name" value="Ile-tRNA-ligase_type1"/>
</dbReference>
<proteinExistence type="inferred from homology"/>
<comment type="function">
    <text evidence="9 11">Catalyzes the attachment of isoleucine to tRNA(Ile). As IleRS can inadvertently accommodate and process structurally similar amino acids such as valine, to avoid such errors it has two additional distinct tRNA(Ile)-dependent editing activities. One activity is designated as 'pretransfer' editing and involves the hydrolysis of activated Val-AMP. The other activity is designated 'posttransfer' editing and involves deacylation of mischarged Val-tRNA(Ile).</text>
</comment>
<evidence type="ECO:0000256" key="7">
    <source>
        <dbReference type="ARBA" id="ARBA00022917"/>
    </source>
</evidence>
<evidence type="ECO:0000256" key="2">
    <source>
        <dbReference type="ARBA" id="ARBA00022490"/>
    </source>
</evidence>
<dbReference type="CDD" id="cd00818">
    <property type="entry name" value="IleRS_core"/>
    <property type="match status" value="1"/>
</dbReference>
<feature type="binding site" evidence="11">
    <location>
        <position position="900"/>
    </location>
    <ligand>
        <name>Zn(2+)</name>
        <dbReference type="ChEBI" id="CHEBI:29105"/>
    </ligand>
</feature>
<dbReference type="PRINTS" id="PR00984">
    <property type="entry name" value="TRNASYNTHILE"/>
</dbReference>
<dbReference type="Gene3D" id="3.40.50.620">
    <property type="entry name" value="HUPs"/>
    <property type="match status" value="2"/>
</dbReference>
<comment type="domain">
    <text evidence="11">IleRS has two distinct active sites: one for aminoacylation and one for editing. The misactivated valine is translocated from the active site to the editing site, which sterically excludes the correctly activated isoleucine. The single editing site contains two valyl binding pockets, one specific for each substrate (Val-AMP or Val-tRNA(Ile)).</text>
</comment>
<keyword evidence="8 11" id="KW-0030">Aminoacyl-tRNA synthetase</keyword>
<dbReference type="PROSITE" id="PS00178">
    <property type="entry name" value="AA_TRNA_LIGASE_I"/>
    <property type="match status" value="1"/>
</dbReference>
<dbReference type="GO" id="GO:0004822">
    <property type="term" value="F:isoleucine-tRNA ligase activity"/>
    <property type="evidence" value="ECO:0007669"/>
    <property type="project" value="UniProtKB-EC"/>
</dbReference>
<feature type="domain" description="Aminoacyl-tRNA synthetase class Ia" evidence="12">
    <location>
        <begin position="27"/>
        <end position="649"/>
    </location>
</feature>
<dbReference type="HAMAP" id="MF_02002">
    <property type="entry name" value="Ile_tRNA_synth_type1"/>
    <property type="match status" value="1"/>
</dbReference>
<feature type="binding site" evidence="11">
    <location>
        <position position="915"/>
    </location>
    <ligand>
        <name>Zn(2+)</name>
        <dbReference type="ChEBI" id="CHEBI:29105"/>
    </ligand>
</feature>
<comment type="subunit">
    <text evidence="11">Monomer.</text>
</comment>
<evidence type="ECO:0000313" key="15">
    <source>
        <dbReference type="Proteomes" id="UP001171111"/>
    </source>
</evidence>
<evidence type="ECO:0000256" key="10">
    <source>
        <dbReference type="ARBA" id="ARBA00048359"/>
    </source>
</evidence>
<feature type="short sequence motif" description="'KMSKS' region" evidence="11">
    <location>
        <begin position="610"/>
        <end position="614"/>
    </location>
</feature>
<evidence type="ECO:0000256" key="6">
    <source>
        <dbReference type="ARBA" id="ARBA00022840"/>
    </source>
</evidence>
<keyword evidence="11" id="KW-0479">Metal-binding</keyword>
<feature type="short sequence motif" description="'HIGH' region" evidence="11">
    <location>
        <begin position="58"/>
        <end position="68"/>
    </location>
</feature>
<evidence type="ECO:0000313" key="14">
    <source>
        <dbReference type="EMBL" id="MDO2408778.1"/>
    </source>
</evidence>
<dbReference type="Pfam" id="PF08264">
    <property type="entry name" value="Anticodon_1"/>
    <property type="match status" value="1"/>
</dbReference>
<dbReference type="EC" id="6.1.1.5" evidence="11"/>
<dbReference type="PANTHER" id="PTHR42765">
    <property type="entry name" value="SOLEUCYL-TRNA SYNTHETASE"/>
    <property type="match status" value="1"/>
</dbReference>
<evidence type="ECO:0000256" key="5">
    <source>
        <dbReference type="ARBA" id="ARBA00022833"/>
    </source>
</evidence>
<dbReference type="PANTHER" id="PTHR42765:SF1">
    <property type="entry name" value="ISOLEUCINE--TRNA LIGASE, MITOCHONDRIAL"/>
    <property type="match status" value="1"/>
</dbReference>
<dbReference type="InterPro" id="IPR002300">
    <property type="entry name" value="aa-tRNA-synth_Ia"/>
</dbReference>
<dbReference type="Pfam" id="PF00133">
    <property type="entry name" value="tRNA-synt_1"/>
    <property type="match status" value="1"/>
</dbReference>
<sequence length="925" mass="104083">MDYKDTLLLPNTDFAMRASLPENEPKRFAKWQKEGAYAKMKANRKNASASFCLHDGPPYANGHIHIGHALNKILKDIIVKTHYFSGQSVRYTPGWDCHGLPIEQQVENKLGEKKKTASKAEIREHCRAWASEFINIQRDEFKALGVIADWDEPYLTMKYAFEADIYKALCAVAKKGLLIERSKPVFWSWAARSALAEAEVEYEEKEDYSIFVAFGLSPEAEQKIGAKGARAVIWTTTPWTLVANQGISLNPNETYVLTAENLIFAKPLIESVVAQGLSKGEIIKEFKSTELEGLYAINPLNGRKSLFMLGEHVLMDGGSGLVHTAPGHGEDDYFVSLKYNVEVIMPVDEGGCYDETLRLKELLPKDLLDEFIGMHIFKANDRIVELLGEFALKVSKFTHSYPFCWRTHKPVIYRATKQWFISMDSPKLSGGRSLRQVALSELENVEFIPAAGIKRISSMIENRPDWCISRQRDWGVPIAFFRHKGSKEPIFDEEVLENIASIFEQKGCDAWWELEISELLPKNSKYKADELEKVYDILDVWFDSGSTWNAVLKSGNYDAGGFKADMYLEGSDQHRGWFQSSLLLSCAINECAPFKSVLTHGFTVDGKGEKMSKSKGNVVAPDAVAKEFGVEILRMWVALSDYTDDLKISPDILKQTAEQYRKIRNTIRFLLANTNDLKEIKTDNFTFIDKWILSRASETFSAVTKCFKSYDFSKGFNILLGFLSGDLSGIYLDICKDRLYCDSKNSARRISAQSAMSLIAKALLSLVAPTLTYTVDEALSSAPNVVKGDWSDVFSISEFKLDFDFGINASFLLASRELFNESIDKLKKDKIIKSTLELELVTDSRRILALCDEFGDDISDFYGVSAVVAKESGEVLCEVLCKFACDEANFSTQKASACKCPRCWKLNASKTDTLCPRCQAVMESK</sequence>
<feature type="domain" description="Methionyl/Valyl/Leucyl/Isoleucyl-tRNA synthetase anticodon-binding" evidence="13">
    <location>
        <begin position="689"/>
        <end position="840"/>
    </location>
</feature>
<comment type="caution">
    <text evidence="14">The sequence shown here is derived from an EMBL/GenBank/DDBJ whole genome shotgun (WGS) entry which is preliminary data.</text>
</comment>
<keyword evidence="2 11" id="KW-0963">Cytoplasm</keyword>
<name>A0ABT8T7S1_9BACT</name>
<keyword evidence="4 11" id="KW-0547">Nucleotide-binding</keyword>
<dbReference type="NCBIfam" id="TIGR00392">
    <property type="entry name" value="ileS"/>
    <property type="match status" value="1"/>
</dbReference>
<feature type="binding site" evidence="11">
    <location>
        <position position="569"/>
    </location>
    <ligand>
        <name>L-isoleucyl-5'-AMP</name>
        <dbReference type="ChEBI" id="CHEBI:178002"/>
    </ligand>
</feature>
<dbReference type="EMBL" id="JAULJQ010000001">
    <property type="protein sequence ID" value="MDO2408778.1"/>
    <property type="molecule type" value="Genomic_DNA"/>
</dbReference>
<dbReference type="Gene3D" id="3.90.740.10">
    <property type="entry name" value="Valyl/Leucyl/Isoleucyl-tRNA synthetase, editing domain"/>
    <property type="match status" value="1"/>
</dbReference>
<keyword evidence="6 11" id="KW-0067">ATP-binding</keyword>
<feature type="binding site" evidence="11">
    <location>
        <position position="918"/>
    </location>
    <ligand>
        <name>Zn(2+)</name>
        <dbReference type="ChEBI" id="CHEBI:29105"/>
    </ligand>
</feature>
<keyword evidence="15" id="KW-1185">Reference proteome</keyword>
<keyword evidence="3 11" id="KW-0436">Ligase</keyword>
<dbReference type="InterPro" id="IPR050081">
    <property type="entry name" value="Ile-tRNA_ligase"/>
</dbReference>
<dbReference type="SUPFAM" id="SSF47323">
    <property type="entry name" value="Anticodon-binding domain of a subclass of class I aminoacyl-tRNA synthetases"/>
    <property type="match status" value="1"/>
</dbReference>
<dbReference type="Gene3D" id="1.10.730.20">
    <property type="match status" value="1"/>
</dbReference>
<dbReference type="SUPFAM" id="SSF52374">
    <property type="entry name" value="Nucleotidylyl transferase"/>
    <property type="match status" value="1"/>
</dbReference>
<evidence type="ECO:0000259" key="13">
    <source>
        <dbReference type="Pfam" id="PF08264"/>
    </source>
</evidence>
<keyword evidence="7 11" id="KW-0648">Protein biosynthesis</keyword>
<dbReference type="InterPro" id="IPR033708">
    <property type="entry name" value="Anticodon_Ile_BEm"/>
</dbReference>
<dbReference type="InterPro" id="IPR009008">
    <property type="entry name" value="Val/Leu/Ile-tRNA-synth_edit"/>
</dbReference>
<comment type="cofactor">
    <cofactor evidence="11">
        <name>Zn(2+)</name>
        <dbReference type="ChEBI" id="CHEBI:29105"/>
    </cofactor>
    <text evidence="11">Binds 1 zinc ion per subunit.</text>
</comment>
<dbReference type="InterPro" id="IPR009080">
    <property type="entry name" value="tRNAsynth_Ia_anticodon-bd"/>
</dbReference>
<dbReference type="InterPro" id="IPR013155">
    <property type="entry name" value="M/V/L/I-tRNA-synth_anticd-bd"/>
</dbReference>
<accession>A0ABT8T7S1</accession>
<evidence type="ECO:0000256" key="4">
    <source>
        <dbReference type="ARBA" id="ARBA00022741"/>
    </source>
</evidence>
<dbReference type="Gene3D" id="1.10.10.830">
    <property type="entry name" value="Ile-tRNA synthetase CP2 domain-like"/>
    <property type="match status" value="1"/>
</dbReference>
<dbReference type="Proteomes" id="UP001171111">
    <property type="component" value="Unassembled WGS sequence"/>
</dbReference>
<dbReference type="SUPFAM" id="SSF50677">
    <property type="entry name" value="ValRS/IleRS/LeuRS editing domain"/>
    <property type="match status" value="1"/>
</dbReference>
<comment type="subcellular location">
    <subcellularLocation>
        <location evidence="11">Cytoplasm</location>
    </subcellularLocation>
</comment>
<dbReference type="InterPro" id="IPR001412">
    <property type="entry name" value="aa-tRNA-synth_I_CS"/>
</dbReference>
<dbReference type="RefSeq" id="WP_302243521.1">
    <property type="nucleotide sequence ID" value="NZ_JAULJQ010000001.1"/>
</dbReference>
<keyword evidence="5 11" id="KW-0862">Zinc</keyword>
<evidence type="ECO:0000259" key="12">
    <source>
        <dbReference type="Pfam" id="PF00133"/>
    </source>
</evidence>
<reference evidence="14 15" key="1">
    <citation type="submission" date="2023-06" db="EMBL/GenBank/DDBJ databases">
        <title>Campylobacter magnum sp. nov., isolated from cecal contents of domestic pigs (Sus scrofa domesticus).</title>
        <authorList>
            <person name="Papic B."/>
            <person name="Gruntar I."/>
        </authorList>
    </citation>
    <scope>NUCLEOTIDE SEQUENCE [LARGE SCALE GENOMIC DNA]</scope>
    <source>
        <strain evidence="15">34484-21</strain>
    </source>
</reference>